<feature type="region of interest" description="Disordered" evidence="1">
    <location>
        <begin position="93"/>
        <end position="124"/>
    </location>
</feature>
<reference evidence="2 3" key="1">
    <citation type="submission" date="2024-06" db="EMBL/GenBank/DDBJ databases">
        <title>The Natural Products Discovery Center: Release of the First 8490 Sequenced Strains for Exploring Actinobacteria Biosynthetic Diversity.</title>
        <authorList>
            <person name="Kalkreuter E."/>
            <person name="Kautsar S.A."/>
            <person name="Yang D."/>
            <person name="Bader C.D."/>
            <person name="Teijaro C.N."/>
            <person name="Fluegel L."/>
            <person name="Davis C.M."/>
            <person name="Simpson J.R."/>
            <person name="Lauterbach L."/>
            <person name="Steele A.D."/>
            <person name="Gui C."/>
            <person name="Meng S."/>
            <person name="Li G."/>
            <person name="Viehrig K."/>
            <person name="Ye F."/>
            <person name="Su P."/>
            <person name="Kiefer A.F."/>
            <person name="Nichols A."/>
            <person name="Cepeda A.J."/>
            <person name="Yan W."/>
            <person name="Fan B."/>
            <person name="Jiang Y."/>
            <person name="Adhikari A."/>
            <person name="Zheng C.-J."/>
            <person name="Schuster L."/>
            <person name="Cowan T.M."/>
            <person name="Smanski M.J."/>
            <person name="Chevrette M.G."/>
            <person name="De Carvalho L.P.S."/>
            <person name="Shen B."/>
        </authorList>
    </citation>
    <scope>NUCLEOTIDE SEQUENCE [LARGE SCALE GENOMIC DNA]</scope>
    <source>
        <strain evidence="2 3">NPDC048946</strain>
    </source>
</reference>
<dbReference type="Proteomes" id="UP001551482">
    <property type="component" value="Unassembled WGS sequence"/>
</dbReference>
<comment type="caution">
    <text evidence="2">The sequence shown here is derived from an EMBL/GenBank/DDBJ whole genome shotgun (WGS) entry which is preliminary data.</text>
</comment>
<proteinExistence type="predicted"/>
<protein>
    <submittedName>
        <fullName evidence="2">Uncharacterized protein</fullName>
    </submittedName>
</protein>
<sequence>MEPIPAVLLGAVATGAGGGDVPDAWVALRALVRQASRRSGTAGDAALTALAQSPRDPVRAESLSQALAARAHMDPEFEAALTDWLHTWGAKTVLPDAEPDPAVGSGPVPGTADSRPPHARGHRG</sequence>
<organism evidence="2 3">
    <name type="scientific">Streptodolium elevatio</name>
    <dbReference type="NCBI Taxonomy" id="3157996"/>
    <lineage>
        <taxon>Bacteria</taxon>
        <taxon>Bacillati</taxon>
        <taxon>Actinomycetota</taxon>
        <taxon>Actinomycetes</taxon>
        <taxon>Kitasatosporales</taxon>
        <taxon>Streptomycetaceae</taxon>
        <taxon>Streptodolium</taxon>
    </lineage>
</organism>
<dbReference type="EMBL" id="JBEZFP010000001">
    <property type="protein sequence ID" value="MEU8131916.1"/>
    <property type="molecule type" value="Genomic_DNA"/>
</dbReference>
<accession>A0ABV3D8B0</accession>
<keyword evidence="3" id="KW-1185">Reference proteome</keyword>
<evidence type="ECO:0000256" key="1">
    <source>
        <dbReference type="SAM" id="MobiDB-lite"/>
    </source>
</evidence>
<gene>
    <name evidence="2" type="ORF">AB0C36_00230</name>
</gene>
<name>A0ABV3D8B0_9ACTN</name>
<evidence type="ECO:0000313" key="2">
    <source>
        <dbReference type="EMBL" id="MEU8131916.1"/>
    </source>
</evidence>
<evidence type="ECO:0000313" key="3">
    <source>
        <dbReference type="Proteomes" id="UP001551482"/>
    </source>
</evidence>
<dbReference type="RefSeq" id="WP_358346900.1">
    <property type="nucleotide sequence ID" value="NZ_JBEZFP010000001.1"/>
</dbReference>